<reference evidence="1 2" key="1">
    <citation type="submission" date="2020-08" db="EMBL/GenBank/DDBJ databases">
        <title>Exploring microbial biodiversity for novel pathways involved in the catabolism of aromatic compounds derived from lignin.</title>
        <authorList>
            <person name="Elkins J."/>
        </authorList>
    </citation>
    <scope>NUCLEOTIDE SEQUENCE [LARGE SCALE GENOMIC DNA]</scope>
    <source>
        <strain evidence="1 2">B1D3A</strain>
    </source>
</reference>
<dbReference type="Proteomes" id="UP001138540">
    <property type="component" value="Unassembled WGS sequence"/>
</dbReference>
<comment type="caution">
    <text evidence="1">The sequence shown here is derived from an EMBL/GenBank/DDBJ whole genome shotgun (WGS) entry which is preliminary data.</text>
</comment>
<gene>
    <name evidence="1" type="ORF">HNP60_003366</name>
</gene>
<keyword evidence="2" id="KW-1185">Reference proteome</keyword>
<accession>A0ABR6NJD5</accession>
<name>A0ABR6NJD5_9SPHN</name>
<dbReference type="EMBL" id="JACHKA010000001">
    <property type="protein sequence ID" value="MBB5987392.1"/>
    <property type="molecule type" value="Genomic_DNA"/>
</dbReference>
<dbReference type="RefSeq" id="WP_184155888.1">
    <property type="nucleotide sequence ID" value="NZ_JACHKA010000001.1"/>
</dbReference>
<proteinExistence type="predicted"/>
<evidence type="ECO:0000313" key="2">
    <source>
        <dbReference type="Proteomes" id="UP001138540"/>
    </source>
</evidence>
<protein>
    <submittedName>
        <fullName evidence="1">Uncharacterized protein</fullName>
    </submittedName>
</protein>
<organism evidence="1 2">
    <name type="scientific">Sphingobium lignivorans</name>
    <dbReference type="NCBI Taxonomy" id="2735886"/>
    <lineage>
        <taxon>Bacteria</taxon>
        <taxon>Pseudomonadati</taxon>
        <taxon>Pseudomonadota</taxon>
        <taxon>Alphaproteobacteria</taxon>
        <taxon>Sphingomonadales</taxon>
        <taxon>Sphingomonadaceae</taxon>
        <taxon>Sphingobium</taxon>
    </lineage>
</organism>
<evidence type="ECO:0000313" key="1">
    <source>
        <dbReference type="EMBL" id="MBB5987392.1"/>
    </source>
</evidence>
<sequence>MSSAGEDDPDRAGAMIEGLRLMLMAHIEAVDRQLPGSAQATAQSADVKRRAALQVGQTEAAEALELLLDELRIRAVIPAND</sequence>